<dbReference type="Gene3D" id="1.20.120.530">
    <property type="entry name" value="GntR ligand-binding domain-like"/>
    <property type="match status" value="1"/>
</dbReference>
<dbReference type="PANTHER" id="PTHR43537">
    <property type="entry name" value="TRANSCRIPTIONAL REGULATOR, GNTR FAMILY"/>
    <property type="match status" value="1"/>
</dbReference>
<keyword evidence="8" id="KW-1185">Reference proteome</keyword>
<dbReference type="GO" id="GO:0003700">
    <property type="term" value="F:DNA-binding transcription factor activity"/>
    <property type="evidence" value="ECO:0007669"/>
    <property type="project" value="InterPro"/>
</dbReference>
<gene>
    <name evidence="5" type="ORF">PhaeoP66_00491</name>
    <name evidence="6" type="ORF">PhaeoP88_02872</name>
</gene>
<dbReference type="SMART" id="SM00345">
    <property type="entry name" value="HTH_GNTR"/>
    <property type="match status" value="1"/>
</dbReference>
<dbReference type="PROSITE" id="PS50949">
    <property type="entry name" value="HTH_GNTR"/>
    <property type="match status" value="1"/>
</dbReference>
<dbReference type="SUPFAM" id="SSF46785">
    <property type="entry name" value="Winged helix' DNA-binding domain"/>
    <property type="match status" value="1"/>
</dbReference>
<dbReference type="SUPFAM" id="SSF48008">
    <property type="entry name" value="GntR ligand-binding domain-like"/>
    <property type="match status" value="1"/>
</dbReference>
<dbReference type="InterPro" id="IPR036388">
    <property type="entry name" value="WH-like_DNA-bd_sf"/>
</dbReference>
<evidence type="ECO:0000313" key="6">
    <source>
        <dbReference type="EMBL" id="AUR00215.1"/>
    </source>
</evidence>
<reference evidence="7 8" key="2">
    <citation type="journal article" date="2017" name="Genome Biol. Evol.">
        <title>Trajectories and Drivers of Genome Evolution in Surface-Associated Marine Phaeobacter.</title>
        <authorList>
            <person name="Freese H.M."/>
            <person name="Sikorski J."/>
            <person name="Bunk B."/>
            <person name="Scheuner C."/>
            <person name="Meier-Kolthoff J.P."/>
            <person name="Sproer C."/>
            <person name="Gram L."/>
            <person name="Overmann J."/>
        </authorList>
    </citation>
    <scope>NUCLEOTIDE SEQUENCE [LARGE SCALE GENOMIC DNA]</scope>
    <source>
        <strain evidence="5 8">P66</strain>
        <strain evidence="6 7">P88</strain>
    </source>
</reference>
<dbReference type="SMART" id="SM00895">
    <property type="entry name" value="FCD"/>
    <property type="match status" value="1"/>
</dbReference>
<dbReference type="InterPro" id="IPR008920">
    <property type="entry name" value="TF_FadR/GntR_C"/>
</dbReference>
<evidence type="ECO:0000313" key="7">
    <source>
        <dbReference type="Proteomes" id="UP000236447"/>
    </source>
</evidence>
<reference evidence="5 8" key="3">
    <citation type="journal article" date="2017" name="Int. J. Syst. Evol. Microbiol.">
        <title>Adaptation of Surface-Associated Bacteria to the Open Ocean: A Genomically Distinct Subpopulation of Phaeobacter gallaeciensis Colonizes Pacific Mesozooplankton.</title>
        <authorList>
            <person name="Freese H.M."/>
            <person name="Methner A."/>
            <person name="Overmann J."/>
        </authorList>
    </citation>
    <scope>NUCLEOTIDE SEQUENCE [LARGE SCALE GENOMIC DNA]</scope>
    <source>
        <strain evidence="5 8">P66</strain>
    </source>
</reference>
<dbReference type="Gene3D" id="1.10.10.10">
    <property type="entry name" value="Winged helix-like DNA-binding domain superfamily/Winged helix DNA-binding domain"/>
    <property type="match status" value="1"/>
</dbReference>
<dbReference type="EMBL" id="CP010725">
    <property type="protein sequence ID" value="AUR00215.1"/>
    <property type="molecule type" value="Genomic_DNA"/>
</dbReference>
<dbReference type="InterPro" id="IPR036390">
    <property type="entry name" value="WH_DNA-bd_sf"/>
</dbReference>
<keyword evidence="1" id="KW-0805">Transcription regulation</keyword>
<name>A0A2I7JSH2_9RHOB</name>
<proteinExistence type="predicted"/>
<evidence type="ECO:0000313" key="5">
    <source>
        <dbReference type="EMBL" id="AUQ93307.1"/>
    </source>
</evidence>
<evidence type="ECO:0000256" key="1">
    <source>
        <dbReference type="ARBA" id="ARBA00023015"/>
    </source>
</evidence>
<feature type="domain" description="HTH gntR-type" evidence="4">
    <location>
        <begin position="11"/>
        <end position="78"/>
    </location>
</feature>
<evidence type="ECO:0000313" key="8">
    <source>
        <dbReference type="Proteomes" id="UP000236536"/>
    </source>
</evidence>
<dbReference type="InterPro" id="IPR000524">
    <property type="entry name" value="Tscrpt_reg_HTH_GntR"/>
</dbReference>
<keyword evidence="3" id="KW-0804">Transcription</keyword>
<dbReference type="GO" id="GO:0003677">
    <property type="term" value="F:DNA binding"/>
    <property type="evidence" value="ECO:0007669"/>
    <property type="project" value="UniProtKB-KW"/>
</dbReference>
<dbReference type="Pfam" id="PF00392">
    <property type="entry name" value="GntR"/>
    <property type="match status" value="1"/>
</dbReference>
<reference evidence="6 7" key="1">
    <citation type="journal article" date="2017" name="Front. Microbiol.">
        <title>Phaeobacter piscinae sp. nov., a species of the Roseobacter group and potential aquaculture probiont.</title>
        <authorList>
            <person name="Sonnenschein E.C."/>
            <person name="Phippen C.B.W."/>
            <person name="Nielsen K.F."/>
            <person name="Mateiu R.V."/>
            <person name="Melchiorsen J."/>
            <person name="Gram L."/>
            <person name="Overmann J."/>
            <person name="Freese H.M."/>
        </authorList>
    </citation>
    <scope>NUCLEOTIDE SEQUENCE [LARGE SCALE GENOMIC DNA]</scope>
    <source>
        <strain evidence="6 7">P88</strain>
    </source>
</reference>
<dbReference type="Proteomes" id="UP000236447">
    <property type="component" value="Chromosome"/>
</dbReference>
<dbReference type="Proteomes" id="UP000236536">
    <property type="component" value="Chromosome"/>
</dbReference>
<evidence type="ECO:0000259" key="4">
    <source>
        <dbReference type="PROSITE" id="PS50949"/>
    </source>
</evidence>
<accession>A0A2I7JSH2</accession>
<protein>
    <submittedName>
        <fullName evidence="6">Transcriptional regulator, GntR family</fullName>
    </submittedName>
</protein>
<keyword evidence="2" id="KW-0238">DNA-binding</keyword>
<evidence type="ECO:0000256" key="2">
    <source>
        <dbReference type="ARBA" id="ARBA00023125"/>
    </source>
</evidence>
<sequence>MFGRRARSEEDTVVAVLAAALRRDISFGVLRPDQKLKIEALRQTYGGSNHSMRETLRMLSAEGLVEATAQRGFRVTSATEDDLRDILFMRLEVERLGLRLGLQRSDVQWEGRVLAAHHALRRTEEALLKEANDALALDWDMACRSFAAVLVEAAQSPRLSDMQLKFYDQSRRFRLALLREGRLDFTARAQQQQALVEAVLARNTNAAVAALETYVTGDMMTGTRSV</sequence>
<dbReference type="Pfam" id="PF07729">
    <property type="entry name" value="FCD"/>
    <property type="match status" value="1"/>
</dbReference>
<dbReference type="AlphaFoldDB" id="A0A2I7JSH2"/>
<evidence type="ECO:0000256" key="3">
    <source>
        <dbReference type="ARBA" id="ARBA00023163"/>
    </source>
</evidence>
<organism evidence="6 7">
    <name type="scientific">Phaeobacter inhibens</name>
    <dbReference type="NCBI Taxonomy" id="221822"/>
    <lineage>
        <taxon>Bacteria</taxon>
        <taxon>Pseudomonadati</taxon>
        <taxon>Pseudomonadota</taxon>
        <taxon>Alphaproteobacteria</taxon>
        <taxon>Rhodobacterales</taxon>
        <taxon>Roseobacteraceae</taxon>
        <taxon>Phaeobacter</taxon>
    </lineage>
</organism>
<dbReference type="EMBL" id="CP010705">
    <property type="protein sequence ID" value="AUQ93307.1"/>
    <property type="molecule type" value="Genomic_DNA"/>
</dbReference>
<dbReference type="InterPro" id="IPR011711">
    <property type="entry name" value="GntR_C"/>
</dbReference>
<dbReference type="RefSeq" id="WP_102873607.1">
    <property type="nucleotide sequence ID" value="NZ_CP010599.1"/>
</dbReference>
<dbReference type="PANTHER" id="PTHR43537:SF20">
    <property type="entry name" value="HTH-TYPE TRANSCRIPTIONAL REPRESSOR GLAR"/>
    <property type="match status" value="1"/>
</dbReference>